<comment type="caution">
    <text evidence="1">The sequence shown here is derived from an EMBL/GenBank/DDBJ whole genome shotgun (WGS) entry which is preliminary data.</text>
</comment>
<protein>
    <recommendedName>
        <fullName evidence="3">DUF1643 domain-containing protein</fullName>
    </recommendedName>
</protein>
<evidence type="ECO:0008006" key="3">
    <source>
        <dbReference type="Google" id="ProtNLM"/>
    </source>
</evidence>
<evidence type="ECO:0000313" key="1">
    <source>
        <dbReference type="EMBL" id="GEP00590.1"/>
    </source>
</evidence>
<evidence type="ECO:0000313" key="2">
    <source>
        <dbReference type="Proteomes" id="UP000321258"/>
    </source>
</evidence>
<accession>A0A512ISA9</accession>
<organism evidence="1 2">
    <name type="scientific">Methylobacterium haplocladii</name>
    <dbReference type="NCBI Taxonomy" id="1176176"/>
    <lineage>
        <taxon>Bacteria</taxon>
        <taxon>Pseudomonadati</taxon>
        <taxon>Pseudomonadota</taxon>
        <taxon>Alphaproteobacteria</taxon>
        <taxon>Hyphomicrobiales</taxon>
        <taxon>Methylobacteriaceae</taxon>
        <taxon>Methylobacterium</taxon>
    </lineage>
</organism>
<dbReference type="AlphaFoldDB" id="A0A512ISA9"/>
<reference evidence="1 2" key="1">
    <citation type="submission" date="2019-07" db="EMBL/GenBank/DDBJ databases">
        <title>Whole genome shotgun sequence of Methylobacterium haplocladii NBRC 107714.</title>
        <authorList>
            <person name="Hosoyama A."/>
            <person name="Uohara A."/>
            <person name="Ohji S."/>
            <person name="Ichikawa N."/>
        </authorList>
    </citation>
    <scope>NUCLEOTIDE SEQUENCE [LARGE SCALE GENOMIC DNA]</scope>
    <source>
        <strain evidence="1 2">NBRC 107714</strain>
    </source>
</reference>
<gene>
    <name evidence="1" type="ORF">MHA02_29770</name>
</gene>
<name>A0A512ISA9_9HYPH</name>
<proteinExistence type="predicted"/>
<sequence length="192" mass="21149">MVDLKGNTTARPVIQGSAEFSDCGFYRHRLDRWWGEAPRALVIGANPSRAGADDNDPTICRLIALLSWRTDIGGFTMMNADDFIATDPADHVRWRDGLDITALKFVRGQNLQRIRDVSTTAAVRIVAFGNLLTPGLHRDRVLAALSLDGRHPLFAFGLTDSGAPKHPLARGHHRIPNDAPLIEWRPALRSAA</sequence>
<keyword evidence="2" id="KW-1185">Reference proteome</keyword>
<dbReference type="InterPro" id="IPR012441">
    <property type="entry name" value="DUF1643"/>
</dbReference>
<dbReference type="Pfam" id="PF07799">
    <property type="entry name" value="DUF1643"/>
    <property type="match status" value="1"/>
</dbReference>
<dbReference type="Proteomes" id="UP000321258">
    <property type="component" value="Unassembled WGS sequence"/>
</dbReference>
<dbReference type="EMBL" id="BJZT01000032">
    <property type="protein sequence ID" value="GEP00590.1"/>
    <property type="molecule type" value="Genomic_DNA"/>
</dbReference>